<reference evidence="1" key="2">
    <citation type="journal article" date="2020" name="Nat. Commun.">
        <title>Large-scale genome sequencing of mycorrhizal fungi provides insights into the early evolution of symbiotic traits.</title>
        <authorList>
            <person name="Miyauchi S."/>
            <person name="Kiss E."/>
            <person name="Kuo A."/>
            <person name="Drula E."/>
            <person name="Kohler A."/>
            <person name="Sanchez-Garcia M."/>
            <person name="Morin E."/>
            <person name="Andreopoulos B."/>
            <person name="Barry K.W."/>
            <person name="Bonito G."/>
            <person name="Buee M."/>
            <person name="Carver A."/>
            <person name="Chen C."/>
            <person name="Cichocki N."/>
            <person name="Clum A."/>
            <person name="Culley D."/>
            <person name="Crous P.W."/>
            <person name="Fauchery L."/>
            <person name="Girlanda M."/>
            <person name="Hayes R.D."/>
            <person name="Keri Z."/>
            <person name="LaButti K."/>
            <person name="Lipzen A."/>
            <person name="Lombard V."/>
            <person name="Magnuson J."/>
            <person name="Maillard F."/>
            <person name="Murat C."/>
            <person name="Nolan M."/>
            <person name="Ohm R.A."/>
            <person name="Pangilinan J."/>
            <person name="Pereira M.F."/>
            <person name="Perotto S."/>
            <person name="Peter M."/>
            <person name="Pfister S."/>
            <person name="Riley R."/>
            <person name="Sitrit Y."/>
            <person name="Stielow J.B."/>
            <person name="Szollosi G."/>
            <person name="Zifcakova L."/>
            <person name="Stursova M."/>
            <person name="Spatafora J.W."/>
            <person name="Tedersoo L."/>
            <person name="Vaario L.M."/>
            <person name="Yamada A."/>
            <person name="Yan M."/>
            <person name="Wang P."/>
            <person name="Xu J."/>
            <person name="Bruns T."/>
            <person name="Baldrian P."/>
            <person name="Vilgalys R."/>
            <person name="Dunand C."/>
            <person name="Henrissat B."/>
            <person name="Grigoriev I.V."/>
            <person name="Hibbett D."/>
            <person name="Nagy L.G."/>
            <person name="Martin F.M."/>
        </authorList>
    </citation>
    <scope>NUCLEOTIDE SEQUENCE</scope>
    <source>
        <strain evidence="1">Prilba</strain>
    </source>
</reference>
<sequence>MEERGVQNLNLPQGSTEPYTAVEFISSGEGIDISQIEHSGSQLPNLLSNNFFHPPCNQAAHYGGPLHPHWDPSYWPLTTRPTVLSPEQISETSVPMTLAPGLSDENSGNEFRTFADDQIRANGGRPITDQEDFLGGTHDQLSRISPQQLEDMRGTHEFGELQWIPEMESRRVPRTG</sequence>
<evidence type="ECO:0000313" key="1">
    <source>
        <dbReference type="EMBL" id="KAF8485160.1"/>
    </source>
</evidence>
<dbReference type="AlphaFoldDB" id="A0A9P5TCL7"/>
<keyword evidence="2" id="KW-1185">Reference proteome</keyword>
<reference evidence="1" key="1">
    <citation type="submission" date="2019-10" db="EMBL/GenBank/DDBJ databases">
        <authorList>
            <consortium name="DOE Joint Genome Institute"/>
            <person name="Kuo A."/>
            <person name="Miyauchi S."/>
            <person name="Kiss E."/>
            <person name="Drula E."/>
            <person name="Kohler A."/>
            <person name="Sanchez-Garcia M."/>
            <person name="Andreopoulos B."/>
            <person name="Barry K.W."/>
            <person name="Bonito G."/>
            <person name="Buee M."/>
            <person name="Carver A."/>
            <person name="Chen C."/>
            <person name="Cichocki N."/>
            <person name="Clum A."/>
            <person name="Culley D."/>
            <person name="Crous P.W."/>
            <person name="Fauchery L."/>
            <person name="Girlanda M."/>
            <person name="Hayes R."/>
            <person name="Keri Z."/>
            <person name="LaButti K."/>
            <person name="Lipzen A."/>
            <person name="Lombard V."/>
            <person name="Magnuson J."/>
            <person name="Maillard F."/>
            <person name="Morin E."/>
            <person name="Murat C."/>
            <person name="Nolan M."/>
            <person name="Ohm R."/>
            <person name="Pangilinan J."/>
            <person name="Pereira M."/>
            <person name="Perotto S."/>
            <person name="Peter M."/>
            <person name="Riley R."/>
            <person name="Sitrit Y."/>
            <person name="Stielow B."/>
            <person name="Szollosi G."/>
            <person name="Zifcakova L."/>
            <person name="Stursova M."/>
            <person name="Spatafora J.W."/>
            <person name="Tedersoo L."/>
            <person name="Vaario L.-M."/>
            <person name="Yamada A."/>
            <person name="Yan M."/>
            <person name="Wang P."/>
            <person name="Xu J."/>
            <person name="Bruns T."/>
            <person name="Baldrian P."/>
            <person name="Vilgalys R."/>
            <person name="Henrissat B."/>
            <person name="Grigoriev I.V."/>
            <person name="Hibbett D."/>
            <person name="Nagy L.G."/>
            <person name="Martin F.M."/>
        </authorList>
    </citation>
    <scope>NUCLEOTIDE SEQUENCE</scope>
    <source>
        <strain evidence="1">Prilba</strain>
    </source>
</reference>
<evidence type="ECO:0000313" key="2">
    <source>
        <dbReference type="Proteomes" id="UP000759537"/>
    </source>
</evidence>
<comment type="caution">
    <text evidence="1">The sequence shown here is derived from an EMBL/GenBank/DDBJ whole genome shotgun (WGS) entry which is preliminary data.</text>
</comment>
<protein>
    <submittedName>
        <fullName evidence="1">Uncharacterized protein</fullName>
    </submittedName>
</protein>
<dbReference type="OrthoDB" id="3284133at2759"/>
<gene>
    <name evidence="1" type="ORF">DFH94DRAFT_266055</name>
</gene>
<dbReference type="Proteomes" id="UP000759537">
    <property type="component" value="Unassembled WGS sequence"/>
</dbReference>
<proteinExistence type="predicted"/>
<organism evidence="1 2">
    <name type="scientific">Russula ochroleuca</name>
    <dbReference type="NCBI Taxonomy" id="152965"/>
    <lineage>
        <taxon>Eukaryota</taxon>
        <taxon>Fungi</taxon>
        <taxon>Dikarya</taxon>
        <taxon>Basidiomycota</taxon>
        <taxon>Agaricomycotina</taxon>
        <taxon>Agaricomycetes</taxon>
        <taxon>Russulales</taxon>
        <taxon>Russulaceae</taxon>
        <taxon>Russula</taxon>
    </lineage>
</organism>
<name>A0A9P5TCL7_9AGAM</name>
<dbReference type="EMBL" id="WHVB01000003">
    <property type="protein sequence ID" value="KAF8485160.1"/>
    <property type="molecule type" value="Genomic_DNA"/>
</dbReference>
<accession>A0A9P5TCL7</accession>